<feature type="compositionally biased region" description="Basic and acidic residues" evidence="1">
    <location>
        <begin position="409"/>
        <end position="421"/>
    </location>
</feature>
<dbReference type="Proteomes" id="UP000799440">
    <property type="component" value="Unassembled WGS sequence"/>
</dbReference>
<keyword evidence="3" id="KW-1185">Reference proteome</keyword>
<organism evidence="2 3">
    <name type="scientific">Sporormia fimetaria CBS 119925</name>
    <dbReference type="NCBI Taxonomy" id="1340428"/>
    <lineage>
        <taxon>Eukaryota</taxon>
        <taxon>Fungi</taxon>
        <taxon>Dikarya</taxon>
        <taxon>Ascomycota</taxon>
        <taxon>Pezizomycotina</taxon>
        <taxon>Dothideomycetes</taxon>
        <taxon>Pleosporomycetidae</taxon>
        <taxon>Pleosporales</taxon>
        <taxon>Sporormiaceae</taxon>
        <taxon>Sporormia</taxon>
    </lineage>
</organism>
<evidence type="ECO:0000256" key="1">
    <source>
        <dbReference type="SAM" id="MobiDB-lite"/>
    </source>
</evidence>
<proteinExistence type="predicted"/>
<protein>
    <submittedName>
        <fullName evidence="2">Uncharacterized protein</fullName>
    </submittedName>
</protein>
<dbReference type="EMBL" id="MU006599">
    <property type="protein sequence ID" value="KAF2743166.1"/>
    <property type="molecule type" value="Genomic_DNA"/>
</dbReference>
<evidence type="ECO:0000313" key="2">
    <source>
        <dbReference type="EMBL" id="KAF2743166.1"/>
    </source>
</evidence>
<accession>A0A6A6V053</accession>
<name>A0A6A6V053_9PLEO</name>
<reference evidence="2" key="1">
    <citation type="journal article" date="2020" name="Stud. Mycol.">
        <title>101 Dothideomycetes genomes: a test case for predicting lifestyles and emergence of pathogens.</title>
        <authorList>
            <person name="Haridas S."/>
            <person name="Albert R."/>
            <person name="Binder M."/>
            <person name="Bloem J."/>
            <person name="Labutti K."/>
            <person name="Salamov A."/>
            <person name="Andreopoulos B."/>
            <person name="Baker S."/>
            <person name="Barry K."/>
            <person name="Bills G."/>
            <person name="Bluhm B."/>
            <person name="Cannon C."/>
            <person name="Castanera R."/>
            <person name="Culley D."/>
            <person name="Daum C."/>
            <person name="Ezra D."/>
            <person name="Gonzalez J."/>
            <person name="Henrissat B."/>
            <person name="Kuo A."/>
            <person name="Liang C."/>
            <person name="Lipzen A."/>
            <person name="Lutzoni F."/>
            <person name="Magnuson J."/>
            <person name="Mondo S."/>
            <person name="Nolan M."/>
            <person name="Ohm R."/>
            <person name="Pangilinan J."/>
            <person name="Park H.-J."/>
            <person name="Ramirez L."/>
            <person name="Alfaro M."/>
            <person name="Sun H."/>
            <person name="Tritt A."/>
            <person name="Yoshinaga Y."/>
            <person name="Zwiers L.-H."/>
            <person name="Turgeon B."/>
            <person name="Goodwin S."/>
            <person name="Spatafora J."/>
            <person name="Crous P."/>
            <person name="Grigoriev I."/>
        </authorList>
    </citation>
    <scope>NUCLEOTIDE SEQUENCE</scope>
    <source>
        <strain evidence="2">CBS 119925</strain>
    </source>
</reference>
<evidence type="ECO:0000313" key="3">
    <source>
        <dbReference type="Proteomes" id="UP000799440"/>
    </source>
</evidence>
<feature type="region of interest" description="Disordered" evidence="1">
    <location>
        <begin position="401"/>
        <end position="422"/>
    </location>
</feature>
<sequence>MMPRASTLLRSIVTHCKPSNSSLLRVPRIHAYQRQPFLPLLSVTAHTTTPYHYNQYHHSHSTPILPTQQVPNVCVSRQIPELPLQQQPPPARSPPGFTVAQHNIAGHCFHARAIPSMSKKQLPPHFQKLKQLLQAVDARTAATESKIRHIESICAAYLPNALGFTSKPTHEEVPHLAEAIVLSDQVYADIASMRRDTHRVKDEDIIALFEAEGLPKEEATKRAERVVQRFVEDWLSLQDRVKWGKVHQVQEKRLQAWIALPCDAWRLPQMHYLHTQVGNFSCLSDLEEAWARLKLRAEEAIQDAYLGKDKFFPRLTKEVNKEQCRKYVLDSYNEADYNIRMMDKILRRLSLKILRELMTTADYPREAVWISAKSNKNQKEEEYTKIKEDLDQCHQDIEPLLKDGPWSEENCRPNKESHEFRYNSSGTLSNATLLSSGS</sequence>
<gene>
    <name evidence="2" type="ORF">M011DRAFT_225810</name>
</gene>
<dbReference type="AlphaFoldDB" id="A0A6A6V053"/>